<organism evidence="1 2">
    <name type="scientific">Pseudomonas kielensis</name>
    <dbReference type="NCBI Taxonomy" id="2762577"/>
    <lineage>
        <taxon>Bacteria</taxon>
        <taxon>Pseudomonadati</taxon>
        <taxon>Pseudomonadota</taxon>
        <taxon>Gammaproteobacteria</taxon>
        <taxon>Pseudomonadales</taxon>
        <taxon>Pseudomonadaceae</taxon>
        <taxon>Pseudomonas</taxon>
    </lineage>
</organism>
<protein>
    <submittedName>
        <fullName evidence="1">Uncharacterized protein</fullName>
    </submittedName>
</protein>
<dbReference type="AlphaFoldDB" id="A0A7X1GHP3"/>
<reference evidence="1 2" key="1">
    <citation type="submission" date="2020-08" db="EMBL/GenBank/DDBJ databases">
        <title>Pseudomonas sp. nov.</title>
        <authorList>
            <person name="Gieschler S."/>
            <person name="Fiedler G."/>
            <person name="Brinks E."/>
            <person name="Boehnlein C."/>
            <person name="Franz C.M.A.P."/>
            <person name="Kabisch J."/>
        </authorList>
    </citation>
    <scope>NUCLEOTIDE SEQUENCE [LARGE SCALE GENOMIC DNA]</scope>
    <source>
        <strain evidence="1 2">MBT-1</strain>
    </source>
</reference>
<name>A0A7X1GHP3_9PSED</name>
<evidence type="ECO:0000313" key="2">
    <source>
        <dbReference type="Proteomes" id="UP000526003"/>
    </source>
</evidence>
<dbReference type="EMBL" id="JACMYG010000030">
    <property type="protein sequence ID" value="MBC2692624.1"/>
    <property type="molecule type" value="Genomic_DNA"/>
</dbReference>
<keyword evidence="2" id="KW-1185">Reference proteome</keyword>
<dbReference type="Proteomes" id="UP000526003">
    <property type="component" value="Unassembled WGS sequence"/>
</dbReference>
<proteinExistence type="predicted"/>
<sequence length="153" mass="17397">MINREALERIAALCRFGLLSLAEKNSSMFHKFPRGACGPASEVLGRILKEEFQIEGMYVCASDHSQLNQEQSHAWVEVGEFIIDITHDQFQGTGLSGWVFKRGTGWHAQFSEIDLRRNVFCTPENWPFYPHDGYHAALEKGRLQRPSATQSLN</sequence>
<accession>A0A7X1GHP3</accession>
<comment type="caution">
    <text evidence="1">The sequence shown here is derived from an EMBL/GenBank/DDBJ whole genome shotgun (WGS) entry which is preliminary data.</text>
</comment>
<gene>
    <name evidence="1" type="ORF">H7995_22800</name>
</gene>
<evidence type="ECO:0000313" key="1">
    <source>
        <dbReference type="EMBL" id="MBC2692624.1"/>
    </source>
</evidence>
<dbReference type="RefSeq" id="WP_185818901.1">
    <property type="nucleotide sequence ID" value="NZ_JACMYG010000030.1"/>
</dbReference>